<sequence length="245" mass="27288">MTRLLFTALLLVLYSSAFAKKDYNKPHGHGPVLSPYKPGKFEGLSLNKSEEKKLAEGKSVMKQSMPDPNDPNPAGGAICVQDIQAPLDAVWSQILDLDNYKKKVAKVLESKNYKVAPQKDGKYQIKTKMVMGVMPGYKYTSFYDHTFHPREGSMTWTLDYDKTSDFDDVSGHWHVAEHPSKPDCTRVFYACDIKMAGSVPKPIINFIGKVALKQATSWVKKESEGSPVANLPKPFDSAKDAILSK</sequence>
<dbReference type="Gene3D" id="3.30.530.20">
    <property type="match status" value="1"/>
</dbReference>
<gene>
    <name evidence="4" type="ORF">SEMRO_127_G060740.1</name>
</gene>
<comment type="caution">
    <text evidence="4">The sequence shown here is derived from an EMBL/GenBank/DDBJ whole genome shotgun (WGS) entry which is preliminary data.</text>
</comment>
<evidence type="ECO:0000256" key="2">
    <source>
        <dbReference type="SAM" id="SignalP"/>
    </source>
</evidence>
<keyword evidence="2" id="KW-0732">Signal</keyword>
<feature type="chain" id="PRO_5040235986" description="Coenzyme Q-binding protein COQ10 START domain-containing protein" evidence="2">
    <location>
        <begin position="20"/>
        <end position="245"/>
    </location>
</feature>
<dbReference type="Proteomes" id="UP001153069">
    <property type="component" value="Unassembled WGS sequence"/>
</dbReference>
<keyword evidence="5" id="KW-1185">Reference proteome</keyword>
<dbReference type="Pfam" id="PF03364">
    <property type="entry name" value="Polyketide_cyc"/>
    <property type="match status" value="1"/>
</dbReference>
<feature type="region of interest" description="Disordered" evidence="1">
    <location>
        <begin position="223"/>
        <end position="245"/>
    </location>
</feature>
<dbReference type="AlphaFoldDB" id="A0A9N8DF40"/>
<name>A0A9N8DF40_9STRA</name>
<dbReference type="InterPro" id="IPR005031">
    <property type="entry name" value="COQ10_START"/>
</dbReference>
<evidence type="ECO:0000256" key="1">
    <source>
        <dbReference type="SAM" id="MobiDB-lite"/>
    </source>
</evidence>
<feature type="signal peptide" evidence="2">
    <location>
        <begin position="1"/>
        <end position="19"/>
    </location>
</feature>
<protein>
    <recommendedName>
        <fullName evidence="3">Coenzyme Q-binding protein COQ10 START domain-containing protein</fullName>
    </recommendedName>
</protein>
<dbReference type="InterPro" id="IPR023393">
    <property type="entry name" value="START-like_dom_sf"/>
</dbReference>
<dbReference type="CDD" id="cd07812">
    <property type="entry name" value="SRPBCC"/>
    <property type="match status" value="1"/>
</dbReference>
<accession>A0A9N8DF40</accession>
<dbReference type="EMBL" id="CAICTM010000126">
    <property type="protein sequence ID" value="CAB9502082.1"/>
    <property type="molecule type" value="Genomic_DNA"/>
</dbReference>
<feature type="domain" description="Coenzyme Q-binding protein COQ10 START" evidence="3">
    <location>
        <begin position="83"/>
        <end position="214"/>
    </location>
</feature>
<evidence type="ECO:0000313" key="4">
    <source>
        <dbReference type="EMBL" id="CAB9502082.1"/>
    </source>
</evidence>
<organism evidence="4 5">
    <name type="scientific">Seminavis robusta</name>
    <dbReference type="NCBI Taxonomy" id="568900"/>
    <lineage>
        <taxon>Eukaryota</taxon>
        <taxon>Sar</taxon>
        <taxon>Stramenopiles</taxon>
        <taxon>Ochrophyta</taxon>
        <taxon>Bacillariophyta</taxon>
        <taxon>Bacillariophyceae</taxon>
        <taxon>Bacillariophycidae</taxon>
        <taxon>Naviculales</taxon>
        <taxon>Naviculaceae</taxon>
        <taxon>Seminavis</taxon>
    </lineage>
</organism>
<reference evidence="4" key="1">
    <citation type="submission" date="2020-06" db="EMBL/GenBank/DDBJ databases">
        <authorList>
            <consortium name="Plant Systems Biology data submission"/>
        </authorList>
    </citation>
    <scope>NUCLEOTIDE SEQUENCE</scope>
    <source>
        <strain evidence="4">D6</strain>
    </source>
</reference>
<evidence type="ECO:0000313" key="5">
    <source>
        <dbReference type="Proteomes" id="UP001153069"/>
    </source>
</evidence>
<dbReference type="SUPFAM" id="SSF55961">
    <property type="entry name" value="Bet v1-like"/>
    <property type="match status" value="1"/>
</dbReference>
<dbReference type="OrthoDB" id="191792at2759"/>
<proteinExistence type="predicted"/>
<evidence type="ECO:0000259" key="3">
    <source>
        <dbReference type="Pfam" id="PF03364"/>
    </source>
</evidence>